<dbReference type="EMBL" id="CP051206">
    <property type="protein sequence ID" value="QJB43767.1"/>
    <property type="molecule type" value="Genomic_DNA"/>
</dbReference>
<dbReference type="KEGG" id="dfs:HGD76_05595"/>
<dbReference type="InterPro" id="IPR041304">
    <property type="entry name" value="AbiTii"/>
</dbReference>
<feature type="coiled-coil region" evidence="1">
    <location>
        <begin position="101"/>
        <end position="128"/>
    </location>
</feature>
<sequence length="370" mass="40436">MNTSISLLRRIKDATVDPTFKIADVLRLCKILADRLNHQAFKEWVDKEANGYESEDELPDYRILTNLGCRGDFFGGFGSGVKNAPIPLANIPEDFRKAASLRNILMSASALENNVNQANQNNTSIMKLIWPADLVVCLNYIVYENMSCGQAWTDISTSAFVAILDTIKNRILDFVLAIEAEALELGEVNIGKQPLSTRVVNYIFNQCILHENNQTANSGSIIQNHNQEVNMSETNPIKIQAGRDVSSNVISSEVSGVVAGGDISGSVSNTISQLRTADTQEASELADKLVQLQAVIENESSLSIEDKKDALIQVQALAEAGQNPQEGKMQQVAKGAIRMLKGLSTELPTATAIFHEINHLLPEISHLFGL</sequence>
<organism evidence="3 4">
    <name type="scientific">Dolichospermum flos-aquae CCAP 1403/13F</name>
    <dbReference type="NCBI Taxonomy" id="315271"/>
    <lineage>
        <taxon>Bacteria</taxon>
        <taxon>Bacillati</taxon>
        <taxon>Cyanobacteriota</taxon>
        <taxon>Cyanophyceae</taxon>
        <taxon>Nostocales</taxon>
        <taxon>Aphanizomenonaceae</taxon>
        <taxon>Dolichospermum</taxon>
    </lineage>
</organism>
<feature type="domain" description="AbiTii" evidence="2">
    <location>
        <begin position="6"/>
        <end position="190"/>
    </location>
</feature>
<keyword evidence="1" id="KW-0175">Coiled coil</keyword>
<dbReference type="Proteomes" id="UP000502433">
    <property type="component" value="Chromosome"/>
</dbReference>
<gene>
    <name evidence="3" type="ORF">HGD76_05595</name>
</gene>
<evidence type="ECO:0000313" key="4">
    <source>
        <dbReference type="Proteomes" id="UP000502433"/>
    </source>
</evidence>
<evidence type="ECO:0000256" key="1">
    <source>
        <dbReference type="SAM" id="Coils"/>
    </source>
</evidence>
<accession>A0A6H2BX09</accession>
<dbReference type="RefSeq" id="WP_168695202.1">
    <property type="nucleotide sequence ID" value="NZ_CP051206.1"/>
</dbReference>
<protein>
    <recommendedName>
        <fullName evidence="2">AbiTii domain-containing protein</fullName>
    </recommendedName>
</protein>
<reference evidence="3 4" key="2">
    <citation type="submission" date="2020-04" db="EMBL/GenBank/DDBJ databases">
        <authorList>
            <person name="Fomenkov A."/>
            <person name="Anton B.P."/>
            <person name="Roberts R.J."/>
        </authorList>
    </citation>
    <scope>NUCLEOTIDE SEQUENCE [LARGE SCALE GENOMIC DNA]</scope>
    <source>
        <strain evidence="3 4">CCAP 1403/13f</strain>
    </source>
</reference>
<proteinExistence type="predicted"/>
<evidence type="ECO:0000313" key="3">
    <source>
        <dbReference type="EMBL" id="QJB43767.1"/>
    </source>
</evidence>
<dbReference type="Pfam" id="PF18864">
    <property type="entry name" value="AbiTii"/>
    <property type="match status" value="1"/>
</dbReference>
<evidence type="ECO:0000259" key="2">
    <source>
        <dbReference type="Pfam" id="PF18864"/>
    </source>
</evidence>
<name>A0A6H2BX09_DOLFA</name>
<reference evidence="3 4" key="1">
    <citation type="submission" date="2020-04" db="EMBL/GenBank/DDBJ databases">
        <title>Genome-Wide Identification of 5-Methylcytosine Sites in Bacterial Genomes By High-Throughput Sequencing of MspJI Restriction Fragments.</title>
        <authorList>
            <person name="Wu V."/>
        </authorList>
    </citation>
    <scope>NUCLEOTIDE SEQUENCE [LARGE SCALE GENOMIC DNA]</scope>
    <source>
        <strain evidence="3 4">CCAP 1403/13f</strain>
    </source>
</reference>
<dbReference type="AlphaFoldDB" id="A0A6H2BX09"/>